<evidence type="ECO:0000256" key="4">
    <source>
        <dbReference type="ARBA" id="ARBA00022475"/>
    </source>
</evidence>
<comment type="function">
    <text evidence="9">The M ring may be actively involved in energy transduction.</text>
</comment>
<keyword evidence="14" id="KW-0966">Cell projection</keyword>
<dbReference type="Proteomes" id="UP000645462">
    <property type="component" value="Unassembled WGS sequence"/>
</dbReference>
<evidence type="ECO:0000256" key="9">
    <source>
        <dbReference type="PIRNR" id="PIRNR004862"/>
    </source>
</evidence>
<organism evidence="14 15">
    <name type="scientific">Marivita lacus</name>
    <dbReference type="NCBI Taxonomy" id="1323742"/>
    <lineage>
        <taxon>Bacteria</taxon>
        <taxon>Pseudomonadati</taxon>
        <taxon>Pseudomonadota</taxon>
        <taxon>Alphaproteobacteria</taxon>
        <taxon>Rhodobacterales</taxon>
        <taxon>Roseobacteraceae</taxon>
        <taxon>Marivita</taxon>
    </lineage>
</organism>
<evidence type="ECO:0000256" key="8">
    <source>
        <dbReference type="ARBA" id="ARBA00023143"/>
    </source>
</evidence>
<keyword evidence="7 11" id="KW-0472">Membrane</keyword>
<keyword evidence="6 11" id="KW-1133">Transmembrane helix</keyword>
<sequence length="516" mass="54760">MVGSTVAIFLAVLGMSRLVAQPRMTLLYAGLDAASAGEVVQSLQQKGVPFEVQGTSILVSAATRDQLRLTLATEGLPASSGQGYELLDTLSGFGTTSQMFDAAYLRAKEGELARTIVSSPEILSARVHIATGSENAFRSDLAPSASVHVTARSGAIDPAQAQAIRHLVASAVAGLVPQDVALVDAQLGLLSDDADMTSTARDQDRSDLLRDRVLRLLEARVGRGNAVVEVSIDSITETESITERRFDPESRFVISSDSEERSEQSENAGSGAVTVASNLPDGDAAGTETETRQTAETRERLNFEVSQTTREILKAPGAIKRLTVAVMVNGTLQTDAKGAASFVPVPEAELSALRDLVASAVGYDESRGDVITLKSLSFEPLETIGSLPAEPRLFTGQLDMMSLLQLGVLAVVALILGVFVIRPLLLPRRQTATMPALMTPSFASEQAGDLPVLSGTIEPDMGNNGLPMLSDRGAQPDALSTEDAVARLKNLIEERRSETVEVLRSWLDDPRPGDAR</sequence>
<dbReference type="InterPro" id="IPR013556">
    <property type="entry name" value="Flag_M-ring_C"/>
</dbReference>
<keyword evidence="15" id="KW-1185">Reference proteome</keyword>
<feature type="compositionally biased region" description="Basic and acidic residues" evidence="10">
    <location>
        <begin position="289"/>
        <end position="300"/>
    </location>
</feature>
<evidence type="ECO:0000313" key="14">
    <source>
        <dbReference type="EMBL" id="GGC17569.1"/>
    </source>
</evidence>
<feature type="transmembrane region" description="Helical" evidence="11">
    <location>
        <begin position="403"/>
        <end position="425"/>
    </location>
</feature>
<comment type="caution">
    <text evidence="14">The sequence shown here is derived from an EMBL/GenBank/DDBJ whole genome shotgun (WGS) entry which is preliminary data.</text>
</comment>
<feature type="domain" description="Flagellar M-ring N-terminal" evidence="12">
    <location>
        <begin position="20"/>
        <end position="191"/>
    </location>
</feature>
<evidence type="ECO:0000256" key="5">
    <source>
        <dbReference type="ARBA" id="ARBA00022692"/>
    </source>
</evidence>
<evidence type="ECO:0000256" key="6">
    <source>
        <dbReference type="ARBA" id="ARBA00022989"/>
    </source>
</evidence>
<dbReference type="Gene3D" id="3.30.300.30">
    <property type="match status" value="1"/>
</dbReference>
<keyword evidence="14" id="KW-0282">Flagellum</keyword>
<keyword evidence="14" id="KW-0969">Cilium</keyword>
<evidence type="ECO:0000256" key="10">
    <source>
        <dbReference type="SAM" id="MobiDB-lite"/>
    </source>
</evidence>
<dbReference type="PIRSF" id="PIRSF004862">
    <property type="entry name" value="FliF"/>
    <property type="match status" value="1"/>
</dbReference>
<dbReference type="InterPro" id="IPR045851">
    <property type="entry name" value="AMP-bd_C_sf"/>
</dbReference>
<comment type="subcellular location">
    <subcellularLocation>
        <location evidence="1 9">Bacterial flagellum basal body</location>
    </subcellularLocation>
    <subcellularLocation>
        <location evidence="2">Cell membrane</location>
        <topology evidence="2">Multi-pass membrane protein</topology>
    </subcellularLocation>
</comment>
<evidence type="ECO:0000256" key="1">
    <source>
        <dbReference type="ARBA" id="ARBA00004117"/>
    </source>
</evidence>
<keyword evidence="4" id="KW-1003">Cell membrane</keyword>
<name>A0ABQ1L3X2_9RHOB</name>
<comment type="similarity">
    <text evidence="3 9">Belongs to the FliF family.</text>
</comment>
<dbReference type="Pfam" id="PF08345">
    <property type="entry name" value="YscJ_FliF_C"/>
    <property type="match status" value="1"/>
</dbReference>
<protein>
    <recommendedName>
        <fullName evidence="9">Flagellar M-ring protein</fullName>
    </recommendedName>
</protein>
<keyword evidence="5 11" id="KW-0812">Transmembrane</keyword>
<dbReference type="EMBL" id="BMFC01000013">
    <property type="protein sequence ID" value="GGC17569.1"/>
    <property type="molecule type" value="Genomic_DNA"/>
</dbReference>
<accession>A0ABQ1L3X2</accession>
<reference evidence="15" key="1">
    <citation type="journal article" date="2019" name="Int. J. Syst. Evol. Microbiol.">
        <title>The Global Catalogue of Microorganisms (GCM) 10K type strain sequencing project: providing services to taxonomists for standard genome sequencing and annotation.</title>
        <authorList>
            <consortium name="The Broad Institute Genomics Platform"/>
            <consortium name="The Broad Institute Genome Sequencing Center for Infectious Disease"/>
            <person name="Wu L."/>
            <person name="Ma J."/>
        </authorList>
    </citation>
    <scope>NUCLEOTIDE SEQUENCE [LARGE SCALE GENOMIC DNA]</scope>
    <source>
        <strain evidence="15">CGMCC 1.12478</strain>
    </source>
</reference>
<gene>
    <name evidence="14" type="primary">fliF</name>
    <name evidence="14" type="ORF">GCM10011363_37660</name>
</gene>
<dbReference type="InterPro" id="IPR043427">
    <property type="entry name" value="YscJ/FliF"/>
</dbReference>
<dbReference type="InterPro" id="IPR006182">
    <property type="entry name" value="FliF_N_dom"/>
</dbReference>
<dbReference type="PANTHER" id="PTHR30046:SF0">
    <property type="entry name" value="FLAGELLAR M-RING PROTEIN"/>
    <property type="match status" value="1"/>
</dbReference>
<dbReference type="NCBIfam" id="TIGR00206">
    <property type="entry name" value="fliF"/>
    <property type="match status" value="1"/>
</dbReference>
<evidence type="ECO:0000256" key="3">
    <source>
        <dbReference type="ARBA" id="ARBA00007971"/>
    </source>
</evidence>
<feature type="region of interest" description="Disordered" evidence="10">
    <location>
        <begin position="250"/>
        <end position="300"/>
    </location>
</feature>
<evidence type="ECO:0000256" key="11">
    <source>
        <dbReference type="SAM" id="Phobius"/>
    </source>
</evidence>
<evidence type="ECO:0000259" key="12">
    <source>
        <dbReference type="Pfam" id="PF01514"/>
    </source>
</evidence>
<feature type="domain" description="Flagellar M-ring C-terminal" evidence="13">
    <location>
        <begin position="217"/>
        <end position="378"/>
    </location>
</feature>
<dbReference type="Pfam" id="PF01514">
    <property type="entry name" value="YscJ_FliF"/>
    <property type="match status" value="1"/>
</dbReference>
<evidence type="ECO:0000313" key="15">
    <source>
        <dbReference type="Proteomes" id="UP000645462"/>
    </source>
</evidence>
<dbReference type="PRINTS" id="PR01009">
    <property type="entry name" value="FLGMRINGFLIF"/>
</dbReference>
<dbReference type="PANTHER" id="PTHR30046">
    <property type="entry name" value="FLAGELLAR M-RING PROTEIN"/>
    <property type="match status" value="1"/>
</dbReference>
<evidence type="ECO:0000259" key="13">
    <source>
        <dbReference type="Pfam" id="PF08345"/>
    </source>
</evidence>
<evidence type="ECO:0000256" key="7">
    <source>
        <dbReference type="ARBA" id="ARBA00023136"/>
    </source>
</evidence>
<proteinExistence type="inferred from homology"/>
<keyword evidence="8 9" id="KW-0975">Bacterial flagellum</keyword>
<dbReference type="InterPro" id="IPR000067">
    <property type="entry name" value="FlgMring_FliF"/>
</dbReference>
<evidence type="ECO:0000256" key="2">
    <source>
        <dbReference type="ARBA" id="ARBA00004651"/>
    </source>
</evidence>